<comment type="function">
    <text evidence="9 10">Fluoride-specific ion channel. Important for reducing fluoride concentration in the cell, thus reducing its toxicity.</text>
</comment>
<dbReference type="GO" id="GO:0005886">
    <property type="term" value="C:plasma membrane"/>
    <property type="evidence" value="ECO:0007669"/>
    <property type="project" value="UniProtKB-SubCell"/>
</dbReference>
<dbReference type="EMBL" id="BJYM01000009">
    <property type="protein sequence ID" value="GEN87695.1"/>
    <property type="molecule type" value="Genomic_DNA"/>
</dbReference>
<feature type="transmembrane region" description="Helical" evidence="10">
    <location>
        <begin position="60"/>
        <end position="85"/>
    </location>
</feature>
<keyword evidence="3 10" id="KW-0812">Transmembrane</keyword>
<feature type="binding site" evidence="10">
    <location>
        <position position="71"/>
    </location>
    <ligand>
        <name>Na(+)</name>
        <dbReference type="ChEBI" id="CHEBI:29101"/>
        <note>structural</note>
    </ligand>
</feature>
<dbReference type="GO" id="GO:0062054">
    <property type="term" value="F:fluoride channel activity"/>
    <property type="evidence" value="ECO:0007669"/>
    <property type="project" value="UniProtKB-UniRule"/>
</dbReference>
<name>A0A511ZJV0_9BACI</name>
<dbReference type="PANTHER" id="PTHR28259:SF1">
    <property type="entry name" value="FLUORIDE EXPORT PROTEIN 1-RELATED"/>
    <property type="match status" value="1"/>
</dbReference>
<dbReference type="InterPro" id="IPR003691">
    <property type="entry name" value="FluC"/>
</dbReference>
<feature type="transmembrane region" description="Helical" evidence="10">
    <location>
        <begin position="91"/>
        <end position="117"/>
    </location>
</feature>
<evidence type="ECO:0000256" key="8">
    <source>
        <dbReference type="ARBA" id="ARBA00035585"/>
    </source>
</evidence>
<gene>
    <name evidence="10" type="primary">fluC</name>
    <name evidence="10" type="synonym">crcB</name>
    <name evidence="11" type="ORF">OSO01_24340</name>
</gene>
<keyword evidence="5 10" id="KW-0472">Membrane</keyword>
<sequence length="130" mass="14248">MNCLFVMVGAFFGAMARYEIGLWFGEQPFPLATAAVNIIGCFFLGFLLTLVSLSRQDRQVWALTFGTGFLGAFTTFSTFALDVLLLNLPMALLYIGISLAVGIAFAGAGVWAARAVYSQLRKTRKFKEEI</sequence>
<dbReference type="AlphaFoldDB" id="A0A511ZJV0"/>
<dbReference type="Proteomes" id="UP000321558">
    <property type="component" value="Unassembled WGS sequence"/>
</dbReference>
<proteinExistence type="inferred from homology"/>
<comment type="caution">
    <text evidence="11">The sequence shown here is derived from an EMBL/GenBank/DDBJ whole genome shotgun (WGS) entry which is preliminary data.</text>
</comment>
<keyword evidence="10" id="KW-0406">Ion transport</keyword>
<evidence type="ECO:0000256" key="5">
    <source>
        <dbReference type="ARBA" id="ARBA00023136"/>
    </source>
</evidence>
<keyword evidence="10" id="KW-0813">Transport</keyword>
<dbReference type="RefSeq" id="WP_147210663.1">
    <property type="nucleotide sequence ID" value="NZ_BJYM01000009.1"/>
</dbReference>
<evidence type="ECO:0000256" key="1">
    <source>
        <dbReference type="ARBA" id="ARBA00004651"/>
    </source>
</evidence>
<dbReference type="GO" id="GO:0140114">
    <property type="term" value="P:cellular detoxification of fluoride"/>
    <property type="evidence" value="ECO:0007669"/>
    <property type="project" value="UniProtKB-UniRule"/>
</dbReference>
<protein>
    <recommendedName>
        <fullName evidence="10">Fluoride-specific ion channel FluC</fullName>
    </recommendedName>
</protein>
<keyword evidence="4 10" id="KW-1133">Transmembrane helix</keyword>
<dbReference type="GO" id="GO:0046872">
    <property type="term" value="F:metal ion binding"/>
    <property type="evidence" value="ECO:0007669"/>
    <property type="project" value="UniProtKB-KW"/>
</dbReference>
<evidence type="ECO:0000313" key="11">
    <source>
        <dbReference type="EMBL" id="GEN87695.1"/>
    </source>
</evidence>
<evidence type="ECO:0000313" key="12">
    <source>
        <dbReference type="Proteomes" id="UP000321558"/>
    </source>
</evidence>
<evidence type="ECO:0000256" key="10">
    <source>
        <dbReference type="HAMAP-Rule" id="MF_00454"/>
    </source>
</evidence>
<dbReference type="HAMAP" id="MF_00454">
    <property type="entry name" value="FluC"/>
    <property type="match status" value="1"/>
</dbReference>
<feature type="binding site" evidence="10">
    <location>
        <position position="74"/>
    </location>
    <ligand>
        <name>Na(+)</name>
        <dbReference type="ChEBI" id="CHEBI:29101"/>
        <note>structural</note>
    </ligand>
</feature>
<comment type="subcellular location">
    <subcellularLocation>
        <location evidence="1 10">Cell membrane</location>
        <topology evidence="1 10">Multi-pass membrane protein</topology>
    </subcellularLocation>
</comment>
<keyword evidence="2 10" id="KW-1003">Cell membrane</keyword>
<comment type="activity regulation">
    <text evidence="10">Na(+) is not transported, but it plays an essential structural role and its presence is essential for fluoride channel function.</text>
</comment>
<dbReference type="PANTHER" id="PTHR28259">
    <property type="entry name" value="FLUORIDE EXPORT PROTEIN 1-RELATED"/>
    <property type="match status" value="1"/>
</dbReference>
<accession>A0A511ZJV0</accession>
<evidence type="ECO:0000256" key="4">
    <source>
        <dbReference type="ARBA" id="ARBA00022989"/>
    </source>
</evidence>
<evidence type="ECO:0000256" key="9">
    <source>
        <dbReference type="ARBA" id="ARBA00049940"/>
    </source>
</evidence>
<evidence type="ECO:0000256" key="7">
    <source>
        <dbReference type="ARBA" id="ARBA00035120"/>
    </source>
</evidence>
<evidence type="ECO:0000256" key="2">
    <source>
        <dbReference type="ARBA" id="ARBA00022475"/>
    </source>
</evidence>
<reference evidence="11 12" key="1">
    <citation type="submission" date="2019-07" db="EMBL/GenBank/DDBJ databases">
        <title>Whole genome shotgun sequence of Oceanobacillus sojae NBRC 105379.</title>
        <authorList>
            <person name="Hosoyama A."/>
            <person name="Uohara A."/>
            <person name="Ohji S."/>
            <person name="Ichikawa N."/>
        </authorList>
    </citation>
    <scope>NUCLEOTIDE SEQUENCE [LARGE SCALE GENOMIC DNA]</scope>
    <source>
        <strain evidence="11 12">NBRC 105379</strain>
    </source>
</reference>
<comment type="catalytic activity">
    <reaction evidence="8">
        <text>fluoride(in) = fluoride(out)</text>
        <dbReference type="Rhea" id="RHEA:76159"/>
        <dbReference type="ChEBI" id="CHEBI:17051"/>
    </reaction>
    <physiologicalReaction direction="left-to-right" evidence="8">
        <dbReference type="Rhea" id="RHEA:76160"/>
    </physiologicalReaction>
</comment>
<comment type="similarity">
    <text evidence="7 10">Belongs to the fluoride channel Fluc/FEX (TC 1.A.43) family.</text>
</comment>
<keyword evidence="12" id="KW-1185">Reference proteome</keyword>
<feature type="transmembrane region" description="Helical" evidence="10">
    <location>
        <begin position="32"/>
        <end position="53"/>
    </location>
</feature>
<organism evidence="11 12">
    <name type="scientific">Oceanobacillus sojae</name>
    <dbReference type="NCBI Taxonomy" id="582851"/>
    <lineage>
        <taxon>Bacteria</taxon>
        <taxon>Bacillati</taxon>
        <taxon>Bacillota</taxon>
        <taxon>Bacilli</taxon>
        <taxon>Bacillales</taxon>
        <taxon>Bacillaceae</taxon>
        <taxon>Oceanobacillus</taxon>
    </lineage>
</organism>
<dbReference type="STRING" id="582851.GCA_900162665_01055"/>
<dbReference type="OrthoDB" id="9799631at2"/>
<evidence type="ECO:0000256" key="3">
    <source>
        <dbReference type="ARBA" id="ARBA00022692"/>
    </source>
</evidence>
<keyword evidence="6 10" id="KW-0407">Ion channel</keyword>
<evidence type="ECO:0000256" key="6">
    <source>
        <dbReference type="ARBA" id="ARBA00023303"/>
    </source>
</evidence>
<dbReference type="Pfam" id="PF02537">
    <property type="entry name" value="CRCB"/>
    <property type="match status" value="1"/>
</dbReference>
<keyword evidence="10" id="KW-0915">Sodium</keyword>
<keyword evidence="10" id="KW-0479">Metal-binding</keyword>